<sequence length="421" mass="47244">MQNVKISVLGLGHIGLPTALLFASAGHNVVGIDTDKRKVDLLNSGELPFQEPGLDELFKKAKNNFRATTEVEESDVFLIAVPTPLEERTKAADLRYVKSAAEMIWPHLKKGNLVILESTVPPKTTERILVPILEKSGLKAGEDFYVVHCPERAIPGKTIYEIVHNDRIIGGITPESAEVAKKLYASFVKGNIYLTDATTAEFVKLIENTYRDVNIALVNELAQIAEDYGINIWEAIELANKHPRVNLHKPGPGVGGHCIAIDPWFVIQNSSNGRMISLARYINDTMPNYVLRKVREMLKDIHFPTVTVFGVAYKGNVDDARETPALRFIKLAENDGFKIKVYDPFVKEFEYPLLSLEEAVKDSDCIVVITDHEVFKFLDPEEIGRLMRHKFVFDGRNILDHKKWKKAGFTVKVLGNGKEIL</sequence>
<evidence type="ECO:0000256" key="7">
    <source>
        <dbReference type="ARBA" id="ARBA00049130"/>
    </source>
</evidence>
<evidence type="ECO:0000256" key="1">
    <source>
        <dbReference type="ARBA" id="ARBA00006601"/>
    </source>
</evidence>
<keyword evidence="5" id="KW-0520">NAD</keyword>
<dbReference type="InterPro" id="IPR036291">
    <property type="entry name" value="NAD(P)-bd_dom_sf"/>
</dbReference>
<dbReference type="InterPro" id="IPR036220">
    <property type="entry name" value="UDP-Glc/GDP-Man_DH_C_sf"/>
</dbReference>
<dbReference type="SUPFAM" id="SSF48179">
    <property type="entry name" value="6-phosphogluconate dehydrogenase C-terminal domain-like"/>
    <property type="match status" value="1"/>
</dbReference>
<evidence type="ECO:0000259" key="9">
    <source>
        <dbReference type="SMART" id="SM00984"/>
    </source>
</evidence>
<evidence type="ECO:0000313" key="10">
    <source>
        <dbReference type="EMBL" id="HGE67007.1"/>
    </source>
</evidence>
<feature type="domain" description="UDP-glucose/GDP-mannose dehydrogenase C-terminal" evidence="9">
    <location>
        <begin position="307"/>
        <end position="401"/>
    </location>
</feature>
<dbReference type="PIRSF" id="PIRSF500136">
    <property type="entry name" value="UDP_ManNAc_DH"/>
    <property type="match status" value="1"/>
</dbReference>
<dbReference type="Pfam" id="PF03721">
    <property type="entry name" value="UDPG_MGDP_dh_N"/>
    <property type="match status" value="1"/>
</dbReference>
<dbReference type="EMBL" id="DTPI01000035">
    <property type="protein sequence ID" value="HGE67007.1"/>
    <property type="molecule type" value="Genomic_DNA"/>
</dbReference>
<comment type="catalytic activity">
    <reaction evidence="7">
        <text>UDP-N-acetyl-alpha-D-mannosamine + 2 NAD(+) + H2O = UDP-N-acetyl-alpha-D-mannosaminouronate + 2 NADH + 3 H(+)</text>
        <dbReference type="Rhea" id="RHEA:25780"/>
        <dbReference type="ChEBI" id="CHEBI:15377"/>
        <dbReference type="ChEBI" id="CHEBI:15378"/>
        <dbReference type="ChEBI" id="CHEBI:57540"/>
        <dbReference type="ChEBI" id="CHEBI:57945"/>
        <dbReference type="ChEBI" id="CHEBI:68623"/>
        <dbReference type="ChEBI" id="CHEBI:70731"/>
        <dbReference type="EC" id="1.1.1.336"/>
    </reaction>
</comment>
<name>A0A7C3UJG3_9EURY</name>
<comment type="similarity">
    <text evidence="1 8">Belongs to the UDP-glucose/GDP-mannose dehydrogenase family.</text>
</comment>
<dbReference type="SUPFAM" id="SSF52413">
    <property type="entry name" value="UDP-glucose/GDP-mannose dehydrogenase C-terminal domain"/>
    <property type="match status" value="1"/>
</dbReference>
<dbReference type="InterPro" id="IPR014026">
    <property type="entry name" value="UDP-Glc/GDP-Man_DH_dimer"/>
</dbReference>
<dbReference type="Gene3D" id="3.40.50.720">
    <property type="entry name" value="NAD(P)-binding Rossmann-like Domain"/>
    <property type="match status" value="2"/>
</dbReference>
<dbReference type="GO" id="GO:0000271">
    <property type="term" value="P:polysaccharide biosynthetic process"/>
    <property type="evidence" value="ECO:0007669"/>
    <property type="project" value="InterPro"/>
</dbReference>
<dbReference type="GO" id="GO:0089714">
    <property type="term" value="F:UDP-N-acetyl-D-mannosamine dehydrogenase activity"/>
    <property type="evidence" value="ECO:0007669"/>
    <property type="project" value="UniProtKB-EC"/>
</dbReference>
<dbReference type="InterPro" id="IPR028359">
    <property type="entry name" value="UDP_ManNAc/GlcNAc_DH"/>
</dbReference>
<dbReference type="GO" id="GO:0051287">
    <property type="term" value="F:NAD binding"/>
    <property type="evidence" value="ECO:0007669"/>
    <property type="project" value="InterPro"/>
</dbReference>
<dbReference type="GO" id="GO:0016628">
    <property type="term" value="F:oxidoreductase activity, acting on the CH-CH group of donors, NAD or NADP as acceptor"/>
    <property type="evidence" value="ECO:0007669"/>
    <property type="project" value="InterPro"/>
</dbReference>
<organism evidence="10">
    <name type="scientific">Geoglobus ahangari</name>
    <dbReference type="NCBI Taxonomy" id="113653"/>
    <lineage>
        <taxon>Archaea</taxon>
        <taxon>Methanobacteriati</taxon>
        <taxon>Methanobacteriota</taxon>
        <taxon>Archaeoglobi</taxon>
        <taxon>Archaeoglobales</taxon>
        <taxon>Archaeoglobaceae</taxon>
        <taxon>Geoglobus</taxon>
    </lineage>
</organism>
<comment type="caution">
    <text evidence="10">The sequence shown here is derived from an EMBL/GenBank/DDBJ whole genome shotgun (WGS) entry which is preliminary data.</text>
</comment>
<evidence type="ECO:0000256" key="4">
    <source>
        <dbReference type="ARBA" id="ARBA00023002"/>
    </source>
</evidence>
<evidence type="ECO:0000256" key="6">
    <source>
        <dbReference type="ARBA" id="ARBA00030172"/>
    </source>
</evidence>
<accession>A0A7C3UJG3</accession>
<dbReference type="InterPro" id="IPR017476">
    <property type="entry name" value="UDP-Glc/GDP-Man"/>
</dbReference>
<dbReference type="Pfam" id="PF00984">
    <property type="entry name" value="UDPG_MGDP_dh"/>
    <property type="match status" value="1"/>
</dbReference>
<evidence type="ECO:0000256" key="3">
    <source>
        <dbReference type="ARBA" id="ARBA00016796"/>
    </source>
</evidence>
<dbReference type="EC" id="1.1.1.336" evidence="2"/>
<dbReference type="InterPro" id="IPR008927">
    <property type="entry name" value="6-PGluconate_DH-like_C_sf"/>
</dbReference>
<dbReference type="SMART" id="SM00984">
    <property type="entry name" value="UDPG_MGDP_dh_C"/>
    <property type="match status" value="1"/>
</dbReference>
<reference evidence="10" key="1">
    <citation type="journal article" date="2020" name="mSystems">
        <title>Genome- and Community-Level Interaction Insights into Carbon Utilization and Element Cycling Functions of Hydrothermarchaeota in Hydrothermal Sediment.</title>
        <authorList>
            <person name="Zhou Z."/>
            <person name="Liu Y."/>
            <person name="Xu W."/>
            <person name="Pan J."/>
            <person name="Luo Z.H."/>
            <person name="Li M."/>
        </authorList>
    </citation>
    <scope>NUCLEOTIDE SEQUENCE [LARGE SCALE GENOMIC DNA]</scope>
    <source>
        <strain evidence="10">SpSt-97</strain>
    </source>
</reference>
<dbReference type="PANTHER" id="PTHR43491:SF2">
    <property type="entry name" value="UDP-N-ACETYL-D-MANNOSAMINE DEHYDROGENASE"/>
    <property type="match status" value="1"/>
</dbReference>
<dbReference type="InterPro" id="IPR014027">
    <property type="entry name" value="UDP-Glc/GDP-Man_DH_C"/>
</dbReference>
<dbReference type="PIRSF" id="PIRSF000124">
    <property type="entry name" value="UDPglc_GDPman_dh"/>
    <property type="match status" value="1"/>
</dbReference>
<keyword evidence="4" id="KW-0560">Oxidoreductase</keyword>
<dbReference type="PANTHER" id="PTHR43491">
    <property type="entry name" value="UDP-N-ACETYL-D-MANNOSAMINE DEHYDROGENASE"/>
    <property type="match status" value="1"/>
</dbReference>
<gene>
    <name evidence="10" type="ORF">ENX77_07850</name>
</gene>
<proteinExistence type="inferred from homology"/>
<protein>
    <recommendedName>
        <fullName evidence="3">UDP-N-acetyl-D-mannosamine dehydrogenase</fullName>
        <ecNumber evidence="2">1.1.1.336</ecNumber>
    </recommendedName>
    <alternativeName>
        <fullName evidence="6">UDP-ManNAc 6-dehydrogenase</fullName>
    </alternativeName>
</protein>
<evidence type="ECO:0000256" key="5">
    <source>
        <dbReference type="ARBA" id="ARBA00023027"/>
    </source>
</evidence>
<dbReference type="SUPFAM" id="SSF51735">
    <property type="entry name" value="NAD(P)-binding Rossmann-fold domains"/>
    <property type="match status" value="1"/>
</dbReference>
<evidence type="ECO:0000256" key="2">
    <source>
        <dbReference type="ARBA" id="ARBA00012935"/>
    </source>
</evidence>
<dbReference type="NCBIfam" id="TIGR03026">
    <property type="entry name" value="NDP-sugDHase"/>
    <property type="match status" value="1"/>
</dbReference>
<dbReference type="InterPro" id="IPR001732">
    <property type="entry name" value="UDP-Glc/GDP-Man_DH_N"/>
</dbReference>
<dbReference type="AlphaFoldDB" id="A0A7C3UJG3"/>
<evidence type="ECO:0000256" key="8">
    <source>
        <dbReference type="PIRNR" id="PIRNR000124"/>
    </source>
</evidence>
<dbReference type="Pfam" id="PF03720">
    <property type="entry name" value="UDPG_MGDP_dh_C"/>
    <property type="match status" value="1"/>
</dbReference>